<dbReference type="Proteomes" id="UP000188320">
    <property type="component" value="Unassembled WGS sequence"/>
</dbReference>
<dbReference type="EMBL" id="LSSK01000483">
    <property type="protein sequence ID" value="OMH83192.1"/>
    <property type="molecule type" value="Genomic_DNA"/>
</dbReference>
<feature type="compositionally biased region" description="Polar residues" evidence="1">
    <location>
        <begin position="77"/>
        <end position="86"/>
    </location>
</feature>
<organism evidence="2 3">
    <name type="scientific">Zancudomyces culisetae</name>
    <name type="common">Gut fungus</name>
    <name type="synonym">Smittium culisetae</name>
    <dbReference type="NCBI Taxonomy" id="1213189"/>
    <lineage>
        <taxon>Eukaryota</taxon>
        <taxon>Fungi</taxon>
        <taxon>Fungi incertae sedis</taxon>
        <taxon>Zoopagomycota</taxon>
        <taxon>Kickxellomycotina</taxon>
        <taxon>Harpellomycetes</taxon>
        <taxon>Harpellales</taxon>
        <taxon>Legeriomycetaceae</taxon>
        <taxon>Zancudomyces</taxon>
    </lineage>
</organism>
<accession>A0A1R1PQP2</accession>
<feature type="compositionally biased region" description="Basic and acidic residues" evidence="1">
    <location>
        <begin position="174"/>
        <end position="199"/>
    </location>
</feature>
<evidence type="ECO:0000256" key="1">
    <source>
        <dbReference type="SAM" id="MobiDB-lite"/>
    </source>
</evidence>
<comment type="caution">
    <text evidence="2">The sequence shown here is derived from an EMBL/GenBank/DDBJ whole genome shotgun (WGS) entry which is preliminary data.</text>
</comment>
<feature type="compositionally biased region" description="Basic and acidic residues" evidence="1">
    <location>
        <begin position="37"/>
        <end position="58"/>
    </location>
</feature>
<proteinExistence type="predicted"/>
<sequence>MQFEDEFKESQPLIEAKIESENKEEISGEETTETVEELDKQQEEHSSYGYDSSEHMNDGDLDGGVDSKVPELEQQESESSTNIYRDLYGTNTQDDWVKKLYEAKNRYLERQGKEQPESAVVSTDATAPIARVERMVTTIKVADKQLEPFLVASEDFDSSGLLISDLEFEPWGDKNKRNGGKRKFEQIEGTEKQGEKENGGIESINSGKGTTIPLDELSTSDIYWTRFVNKVSNNIINKLADFVSKENFKPSVDMAVENTNINHKRIILAGVVGRRMILTHFHPKRALAMQAVPGLRVGHGRRNSS</sequence>
<feature type="region of interest" description="Disordered" evidence="1">
    <location>
        <begin position="1"/>
        <end position="86"/>
    </location>
</feature>
<evidence type="ECO:0000313" key="3">
    <source>
        <dbReference type="Proteomes" id="UP000188320"/>
    </source>
</evidence>
<dbReference type="AlphaFoldDB" id="A0A1R1PQP2"/>
<protein>
    <submittedName>
        <fullName evidence="2">Uncharacterized protein</fullName>
    </submittedName>
</protein>
<keyword evidence="3" id="KW-1185">Reference proteome</keyword>
<feature type="compositionally biased region" description="Basic and acidic residues" evidence="1">
    <location>
        <begin position="16"/>
        <end position="26"/>
    </location>
</feature>
<feature type="compositionally biased region" description="Acidic residues" evidence="1">
    <location>
        <begin position="27"/>
        <end position="36"/>
    </location>
</feature>
<gene>
    <name evidence="2" type="ORF">AX774_g3305</name>
</gene>
<reference evidence="3" key="1">
    <citation type="submission" date="2017-01" db="EMBL/GenBank/DDBJ databases">
        <authorList>
            <person name="Wang Y."/>
            <person name="White M."/>
            <person name="Kvist S."/>
            <person name="Moncalvo J.-M."/>
        </authorList>
    </citation>
    <scope>NUCLEOTIDE SEQUENCE [LARGE SCALE GENOMIC DNA]</scope>
    <source>
        <strain evidence="3">COL-18-3</strain>
    </source>
</reference>
<evidence type="ECO:0000313" key="2">
    <source>
        <dbReference type="EMBL" id="OMH83192.1"/>
    </source>
</evidence>
<name>A0A1R1PQP2_ZANCU</name>
<feature type="region of interest" description="Disordered" evidence="1">
    <location>
        <begin position="174"/>
        <end position="210"/>
    </location>
</feature>